<dbReference type="AlphaFoldDB" id="A0A367LP15"/>
<sequence length="163" mass="17468">MAAMESISPRQSICGADSNVLAIMGCTASSAMRSPSGRKLEPDDVVDAQGLELQHHWREVGSLQLWHVGVAQRLSRKHLPGLVRPARPARCDAEALDTGVVVSDSMPVSASYVRIFTKPQSTTKAIPSMVTDASAMFVEKMTLRVPSGGLSNTYICCSVDRPA</sequence>
<organism evidence="1 2">
    <name type="scientific">Ophiocordyceps polyrhachis-furcata BCC 54312</name>
    <dbReference type="NCBI Taxonomy" id="1330021"/>
    <lineage>
        <taxon>Eukaryota</taxon>
        <taxon>Fungi</taxon>
        <taxon>Dikarya</taxon>
        <taxon>Ascomycota</taxon>
        <taxon>Pezizomycotina</taxon>
        <taxon>Sordariomycetes</taxon>
        <taxon>Hypocreomycetidae</taxon>
        <taxon>Hypocreales</taxon>
        <taxon>Ophiocordycipitaceae</taxon>
        <taxon>Ophiocordyceps</taxon>
    </lineage>
</organism>
<gene>
    <name evidence="1" type="ORF">L249_3264</name>
</gene>
<evidence type="ECO:0000313" key="1">
    <source>
        <dbReference type="EMBL" id="RCI16121.1"/>
    </source>
</evidence>
<reference evidence="1 2" key="1">
    <citation type="journal article" date="2015" name="BMC Genomics">
        <title>Insights from the genome of Ophiocordyceps polyrhachis-furcata to pathogenicity and host specificity in insect fungi.</title>
        <authorList>
            <person name="Wichadakul D."/>
            <person name="Kobmoo N."/>
            <person name="Ingsriswang S."/>
            <person name="Tangphatsornruang S."/>
            <person name="Chantasingh D."/>
            <person name="Luangsa-ard J.J."/>
            <person name="Eurwilaichitr L."/>
        </authorList>
    </citation>
    <scope>NUCLEOTIDE SEQUENCE [LARGE SCALE GENOMIC DNA]</scope>
    <source>
        <strain evidence="1 2">BCC 54312</strain>
    </source>
</reference>
<keyword evidence="2" id="KW-1185">Reference proteome</keyword>
<proteinExistence type="predicted"/>
<evidence type="ECO:0000313" key="2">
    <source>
        <dbReference type="Proteomes" id="UP000253664"/>
    </source>
</evidence>
<dbReference type="Proteomes" id="UP000253664">
    <property type="component" value="Unassembled WGS sequence"/>
</dbReference>
<dbReference type="EMBL" id="LKCN02000001">
    <property type="protein sequence ID" value="RCI16121.1"/>
    <property type="molecule type" value="Genomic_DNA"/>
</dbReference>
<comment type="caution">
    <text evidence="1">The sequence shown here is derived from an EMBL/GenBank/DDBJ whole genome shotgun (WGS) entry which is preliminary data.</text>
</comment>
<protein>
    <submittedName>
        <fullName evidence="1">Uncharacterized protein</fullName>
    </submittedName>
</protein>
<name>A0A367LP15_9HYPO</name>
<accession>A0A367LP15</accession>